<dbReference type="PANTHER" id="PTHR15337:SF11">
    <property type="entry name" value="THIOREDOXIN DOMAIN-CONTAINING PROTEIN"/>
    <property type="match status" value="1"/>
</dbReference>
<accession>A0ABW5TPI8</accession>
<evidence type="ECO:0000259" key="2">
    <source>
        <dbReference type="PROSITE" id="PS51352"/>
    </source>
</evidence>
<dbReference type="PROSITE" id="PS51352">
    <property type="entry name" value="THIOREDOXIN_2"/>
    <property type="match status" value="1"/>
</dbReference>
<dbReference type="SUPFAM" id="SSF52833">
    <property type="entry name" value="Thioredoxin-like"/>
    <property type="match status" value="1"/>
</dbReference>
<comment type="caution">
    <text evidence="3">The sequence shown here is derived from an EMBL/GenBank/DDBJ whole genome shotgun (WGS) entry which is preliminary data.</text>
</comment>
<keyword evidence="1" id="KW-0732">Signal</keyword>
<evidence type="ECO:0000313" key="4">
    <source>
        <dbReference type="Proteomes" id="UP001597546"/>
    </source>
</evidence>
<dbReference type="EMBL" id="JBHULV010000011">
    <property type="protein sequence ID" value="MFD2730954.1"/>
    <property type="molecule type" value="Genomic_DNA"/>
</dbReference>
<name>A0ABW5TPI8_9SPHI</name>
<protein>
    <submittedName>
        <fullName evidence="3">Thioredoxin family protein</fullName>
    </submittedName>
</protein>
<sequence>MELVLISVKHTIKYIYLTLFFGFLITPDSAKATGITFLKDGQWSLALAQAKAQNKPIFLFGHTSWCGYCKQMDKEVLTTDQAGKAFNPTFINISLDMEKGDGLALKEKYNITGFPALLYFNAKGEVLHKVIGATDYNGLISTARAAADPYRQFYKLKKQVLEGTLDPSRFKYWVYNASTMNEEGLDDLITTYLAKQPSIVNNEDLFEIFFFTKALPTEAQLKELYEYLNKSSVERVLKETMSEQLLIKLIAMASNFSSDKQSKELDFIAFKIYISKFLPQSAELETQKQKIKYYKEKSDYNKLVSELAIIIDSPKVKPSAKELCVLIGEYSNVLRHTESLASFIQKINGYVLKPEDKTRVCYKTMALLYLYDEQGNQEMVNKLAAQIINDKNTPAYLREEAVFRAD</sequence>
<dbReference type="RefSeq" id="WP_379042304.1">
    <property type="nucleotide sequence ID" value="NZ_JBHSKW010000022.1"/>
</dbReference>
<dbReference type="InterPro" id="IPR036249">
    <property type="entry name" value="Thioredoxin-like_sf"/>
</dbReference>
<feature type="domain" description="Thioredoxin" evidence="2">
    <location>
        <begin position="24"/>
        <end position="148"/>
    </location>
</feature>
<proteinExistence type="predicted"/>
<evidence type="ECO:0000313" key="3">
    <source>
        <dbReference type="EMBL" id="MFD2730954.1"/>
    </source>
</evidence>
<reference evidence="4" key="1">
    <citation type="journal article" date="2019" name="Int. J. Syst. Evol. Microbiol.">
        <title>The Global Catalogue of Microorganisms (GCM) 10K type strain sequencing project: providing services to taxonomists for standard genome sequencing and annotation.</title>
        <authorList>
            <consortium name="The Broad Institute Genomics Platform"/>
            <consortium name="The Broad Institute Genome Sequencing Center for Infectious Disease"/>
            <person name="Wu L."/>
            <person name="Ma J."/>
        </authorList>
    </citation>
    <scope>NUCLEOTIDE SEQUENCE [LARGE SCALE GENOMIC DNA]</scope>
    <source>
        <strain evidence="4">KCTC 42456</strain>
    </source>
</reference>
<keyword evidence="4" id="KW-1185">Reference proteome</keyword>
<gene>
    <name evidence="3" type="ORF">ACFSSE_04490</name>
</gene>
<evidence type="ECO:0000256" key="1">
    <source>
        <dbReference type="ARBA" id="ARBA00022729"/>
    </source>
</evidence>
<organism evidence="3 4">
    <name type="scientific">Pedobacter alpinus</name>
    <dbReference type="NCBI Taxonomy" id="1590643"/>
    <lineage>
        <taxon>Bacteria</taxon>
        <taxon>Pseudomonadati</taxon>
        <taxon>Bacteroidota</taxon>
        <taxon>Sphingobacteriia</taxon>
        <taxon>Sphingobacteriales</taxon>
        <taxon>Sphingobacteriaceae</taxon>
        <taxon>Pedobacter</taxon>
    </lineage>
</organism>
<dbReference type="Proteomes" id="UP001597546">
    <property type="component" value="Unassembled WGS sequence"/>
</dbReference>
<dbReference type="InterPro" id="IPR013766">
    <property type="entry name" value="Thioredoxin_domain"/>
</dbReference>
<dbReference type="Gene3D" id="3.40.30.10">
    <property type="entry name" value="Glutaredoxin"/>
    <property type="match status" value="1"/>
</dbReference>
<dbReference type="InterPro" id="IPR051099">
    <property type="entry name" value="AGR/TXD"/>
</dbReference>
<dbReference type="PANTHER" id="PTHR15337">
    <property type="entry name" value="ANTERIOR GRADIENT PROTEIN-RELATED"/>
    <property type="match status" value="1"/>
</dbReference>
<dbReference type="Pfam" id="PF13899">
    <property type="entry name" value="Thioredoxin_7"/>
    <property type="match status" value="1"/>
</dbReference>